<dbReference type="GO" id="GO:0000156">
    <property type="term" value="F:phosphorelay response regulator activity"/>
    <property type="evidence" value="ECO:0007669"/>
    <property type="project" value="InterPro"/>
</dbReference>
<dbReference type="OrthoDB" id="9793421at2"/>
<feature type="domain" description="CheB-type methylesterase" evidence="9">
    <location>
        <begin position="205"/>
        <end position="391"/>
    </location>
</feature>
<dbReference type="EC" id="3.5.1.44" evidence="4"/>
<dbReference type="Gene3D" id="3.40.50.2300">
    <property type="match status" value="1"/>
</dbReference>
<evidence type="ECO:0000256" key="2">
    <source>
        <dbReference type="ARBA" id="ARBA00022801"/>
    </source>
</evidence>
<keyword evidence="2 4" id="KW-0378">Hydrolase</keyword>
<dbReference type="InterPro" id="IPR001789">
    <property type="entry name" value="Sig_transdc_resp-reg_receiver"/>
</dbReference>
<comment type="catalytic activity">
    <reaction evidence="4">
        <text>L-glutaminyl-[protein] + H2O = L-glutamyl-[protein] + NH4(+)</text>
        <dbReference type="Rhea" id="RHEA:16441"/>
        <dbReference type="Rhea" id="RHEA-COMP:10207"/>
        <dbReference type="Rhea" id="RHEA-COMP:10208"/>
        <dbReference type="ChEBI" id="CHEBI:15377"/>
        <dbReference type="ChEBI" id="CHEBI:28938"/>
        <dbReference type="ChEBI" id="CHEBI:29973"/>
        <dbReference type="ChEBI" id="CHEBI:30011"/>
        <dbReference type="EC" id="3.5.1.44"/>
    </reaction>
</comment>
<evidence type="ECO:0000256" key="4">
    <source>
        <dbReference type="HAMAP-Rule" id="MF_00099"/>
    </source>
</evidence>
<keyword evidence="1 4" id="KW-0145">Chemotaxis</keyword>
<organism evidence="10 11">
    <name type="scientific">Halorhodospira halophila (strain DSM 244 / SL1)</name>
    <name type="common">Ectothiorhodospira halophila (strain DSM 244 / SL1)</name>
    <dbReference type="NCBI Taxonomy" id="349124"/>
    <lineage>
        <taxon>Bacteria</taxon>
        <taxon>Pseudomonadati</taxon>
        <taxon>Pseudomonadota</taxon>
        <taxon>Gammaproteobacteria</taxon>
        <taxon>Chromatiales</taxon>
        <taxon>Ectothiorhodospiraceae</taxon>
        <taxon>Halorhodospira</taxon>
    </lineage>
</organism>
<feature type="compositionally biased region" description="Low complexity" evidence="7">
    <location>
        <begin position="141"/>
        <end position="172"/>
    </location>
</feature>
<accession>A1WU99</accession>
<dbReference type="RefSeq" id="WP_011813284.1">
    <property type="nucleotide sequence ID" value="NC_008789.1"/>
</dbReference>
<dbReference type="Proteomes" id="UP000000647">
    <property type="component" value="Chromosome"/>
</dbReference>
<feature type="active site" evidence="4 5">
    <location>
        <position position="340"/>
    </location>
</feature>
<comment type="similarity">
    <text evidence="4">Belongs to the CheB family.</text>
</comment>
<dbReference type="EMBL" id="CP000544">
    <property type="protein sequence ID" value="ABM61261.1"/>
    <property type="molecule type" value="Genomic_DNA"/>
</dbReference>
<comment type="subcellular location">
    <subcellularLocation>
        <location evidence="4">Cytoplasm</location>
    </subcellularLocation>
</comment>
<dbReference type="InterPro" id="IPR000673">
    <property type="entry name" value="Sig_transdc_resp-reg_Me-estase"/>
</dbReference>
<evidence type="ECO:0000259" key="9">
    <source>
        <dbReference type="PROSITE" id="PS50122"/>
    </source>
</evidence>
<reference evidence="10 11" key="2">
    <citation type="journal article" date="2013" name="Stand. Genomic Sci.">
        <title>Complete genome sequence of Halorhodospira halophila SL1.</title>
        <authorList>
            <person name="Challacombe J.F."/>
            <person name="Majid S."/>
            <person name="Deole R."/>
            <person name="Brettin T.S."/>
            <person name="Bruce D."/>
            <person name="Delano S.F."/>
            <person name="Detter J.C."/>
            <person name="Gleasner C.D."/>
            <person name="Han C.S."/>
            <person name="Misra M."/>
            <person name="Reitenga K.G."/>
            <person name="Mikhailova N."/>
            <person name="Woyke T."/>
            <person name="Pitluck S."/>
            <person name="Nolan M."/>
            <person name="Land M.L."/>
            <person name="Saunders E."/>
            <person name="Tapia R."/>
            <person name="Lapidus A."/>
            <person name="Ivanova N."/>
            <person name="Hoff W.D."/>
        </authorList>
    </citation>
    <scope>NUCLEOTIDE SEQUENCE [LARGE SCALE GENOMIC DNA]</scope>
    <source>
        <strain evidence="11">DSM 244 / SL1</strain>
    </source>
</reference>
<name>A1WU99_HALHL</name>
<sequence>MSIRVLVVDDSGFFRRRIRAMVEQDPRLEVCGEAADGRQAVSLAQRLCPDVITMDIEMPELDGISAVREIMQRRPTPVLMFSSLTHEGARATIEALEAGAADFIPKRFADISGDMEAVQRQLCGRLVELGGGRRGGGPRGGQAAVSQARAPAAAPPATGEAPTPSRTPPAARSRPEGEAAARAPAPAAQPAPATGARRAGRGGPRLADLQAVVIGCSTGGPVALQRVLTRLPASFPVPVLVIQHMPASFTPAFAERLNELCQVQVREADDDDLLRPGEVLLAPGGRHLGVRGRSGALSVYTYEGQSDHHYKPSVDIAFSELARLAPAGVLGIVLTGMGSDGAKGAKLLKDNGCWVWSQDEASSVIYGMPAAVAKAGLSDQVLPLERIGDELARLR</sequence>
<feature type="active site" evidence="4 5">
    <location>
        <position position="244"/>
    </location>
</feature>
<dbReference type="eggNOG" id="COG2201">
    <property type="taxonomic scope" value="Bacteria"/>
</dbReference>
<evidence type="ECO:0000256" key="6">
    <source>
        <dbReference type="PROSITE-ProRule" id="PRU00169"/>
    </source>
</evidence>
<evidence type="ECO:0000313" key="11">
    <source>
        <dbReference type="Proteomes" id="UP000000647"/>
    </source>
</evidence>
<dbReference type="HOGENOM" id="CLU_000445_51_0_6"/>
<dbReference type="PROSITE" id="PS50122">
    <property type="entry name" value="CHEB"/>
    <property type="match status" value="1"/>
</dbReference>
<feature type="compositionally biased region" description="Low complexity" evidence="7">
    <location>
        <begin position="180"/>
        <end position="197"/>
    </location>
</feature>
<evidence type="ECO:0000256" key="7">
    <source>
        <dbReference type="SAM" id="MobiDB-lite"/>
    </source>
</evidence>
<dbReference type="GO" id="GO:0050568">
    <property type="term" value="F:protein-glutamine glutaminase activity"/>
    <property type="evidence" value="ECO:0007669"/>
    <property type="project" value="UniProtKB-UniRule"/>
</dbReference>
<feature type="region of interest" description="Disordered" evidence="7">
    <location>
        <begin position="131"/>
        <end position="202"/>
    </location>
</feature>
<dbReference type="InterPro" id="IPR008248">
    <property type="entry name" value="CheB-like"/>
</dbReference>
<dbReference type="GO" id="GO:0005737">
    <property type="term" value="C:cytoplasm"/>
    <property type="evidence" value="ECO:0007669"/>
    <property type="project" value="UniProtKB-SubCell"/>
</dbReference>
<reference evidence="11" key="1">
    <citation type="submission" date="2006-12" db="EMBL/GenBank/DDBJ databases">
        <title>Complete sequence of Halorhodospira halophila SL1.</title>
        <authorList>
            <consortium name="US DOE Joint Genome Institute"/>
            <person name="Copeland A."/>
            <person name="Lucas S."/>
            <person name="Lapidus A."/>
            <person name="Barry K."/>
            <person name="Detter J.C."/>
            <person name="Glavina del Rio T."/>
            <person name="Hammon N."/>
            <person name="Israni S."/>
            <person name="Dalin E."/>
            <person name="Tice H."/>
            <person name="Pitluck S."/>
            <person name="Saunders E."/>
            <person name="Brettin T."/>
            <person name="Bruce D."/>
            <person name="Han C."/>
            <person name="Tapia R."/>
            <person name="Schmutz J."/>
            <person name="Larimer F."/>
            <person name="Land M."/>
            <person name="Hauser L."/>
            <person name="Kyrpides N."/>
            <person name="Mikhailova N."/>
            <person name="Hoff W."/>
            <person name="Richardson P."/>
        </authorList>
    </citation>
    <scope>NUCLEOTIDE SEQUENCE [LARGE SCALE GENOMIC DNA]</scope>
    <source>
        <strain evidence="11">DSM 244 / SL1</strain>
    </source>
</reference>
<protein>
    <recommendedName>
        <fullName evidence="4">Protein-glutamate methylesterase/protein-glutamine glutaminase</fullName>
        <ecNumber evidence="4">3.1.1.61</ecNumber>
        <ecNumber evidence="4">3.5.1.44</ecNumber>
    </recommendedName>
</protein>
<evidence type="ECO:0000256" key="1">
    <source>
        <dbReference type="ARBA" id="ARBA00022500"/>
    </source>
</evidence>
<evidence type="ECO:0000256" key="5">
    <source>
        <dbReference type="PROSITE-ProRule" id="PRU00050"/>
    </source>
</evidence>
<keyword evidence="11" id="KW-1185">Reference proteome</keyword>
<dbReference type="PIRSF" id="PIRSF000876">
    <property type="entry name" value="RR_chemtxs_CheB"/>
    <property type="match status" value="1"/>
</dbReference>
<keyword evidence="4" id="KW-0963">Cytoplasm</keyword>
<gene>
    <name evidence="4" type="primary">cheB</name>
    <name evidence="10" type="ordered locus">Hhal_0473</name>
</gene>
<feature type="active site" evidence="4 5">
    <location>
        <position position="217"/>
    </location>
</feature>
<dbReference type="NCBIfam" id="NF001965">
    <property type="entry name" value="PRK00742.1"/>
    <property type="match status" value="1"/>
</dbReference>
<dbReference type="GO" id="GO:0006935">
    <property type="term" value="P:chemotaxis"/>
    <property type="evidence" value="ECO:0007669"/>
    <property type="project" value="UniProtKB-UniRule"/>
</dbReference>
<dbReference type="Pfam" id="PF00072">
    <property type="entry name" value="Response_reg"/>
    <property type="match status" value="1"/>
</dbReference>
<dbReference type="EC" id="3.1.1.61" evidence="4"/>
<dbReference type="InterPro" id="IPR011006">
    <property type="entry name" value="CheY-like_superfamily"/>
</dbReference>
<dbReference type="Gene3D" id="3.40.50.180">
    <property type="entry name" value="Methylesterase CheB, C-terminal domain"/>
    <property type="match status" value="1"/>
</dbReference>
<evidence type="ECO:0000313" key="10">
    <source>
        <dbReference type="EMBL" id="ABM61261.1"/>
    </source>
</evidence>
<dbReference type="Pfam" id="PF01339">
    <property type="entry name" value="CheB_methylest"/>
    <property type="match status" value="1"/>
</dbReference>
<dbReference type="GO" id="GO:0008984">
    <property type="term" value="F:protein-glutamate methylesterase activity"/>
    <property type="evidence" value="ECO:0007669"/>
    <property type="project" value="UniProtKB-UniRule"/>
</dbReference>
<dbReference type="PANTHER" id="PTHR42872:SF3">
    <property type="entry name" value="PROTEIN-GLUTAMATE METHYLESTERASE_PROTEIN-GLUTAMINE GLUTAMINASE 1"/>
    <property type="match status" value="1"/>
</dbReference>
<dbReference type="CDD" id="cd16432">
    <property type="entry name" value="CheB_Rec"/>
    <property type="match status" value="1"/>
</dbReference>
<comment type="domain">
    <text evidence="4">Contains a C-terminal catalytic domain, and an N-terminal region which modulates catalytic activity.</text>
</comment>
<evidence type="ECO:0000259" key="8">
    <source>
        <dbReference type="PROSITE" id="PS50110"/>
    </source>
</evidence>
<dbReference type="CDD" id="cd17541">
    <property type="entry name" value="REC_CheB-like"/>
    <property type="match status" value="1"/>
</dbReference>
<feature type="compositionally biased region" description="Gly residues" evidence="7">
    <location>
        <begin position="131"/>
        <end position="140"/>
    </location>
</feature>
<dbReference type="PANTHER" id="PTHR42872">
    <property type="entry name" value="PROTEIN-GLUTAMATE METHYLESTERASE/PROTEIN-GLUTAMINE GLUTAMINASE"/>
    <property type="match status" value="1"/>
</dbReference>
<dbReference type="KEGG" id="hha:Hhal_0473"/>
<comment type="catalytic activity">
    <reaction evidence="3 4">
        <text>[protein]-L-glutamate 5-O-methyl ester + H2O = L-glutamyl-[protein] + methanol + H(+)</text>
        <dbReference type="Rhea" id="RHEA:23236"/>
        <dbReference type="Rhea" id="RHEA-COMP:10208"/>
        <dbReference type="Rhea" id="RHEA-COMP:10311"/>
        <dbReference type="ChEBI" id="CHEBI:15377"/>
        <dbReference type="ChEBI" id="CHEBI:15378"/>
        <dbReference type="ChEBI" id="CHEBI:17790"/>
        <dbReference type="ChEBI" id="CHEBI:29973"/>
        <dbReference type="ChEBI" id="CHEBI:82795"/>
        <dbReference type="EC" id="3.1.1.61"/>
    </reaction>
</comment>
<feature type="domain" description="Response regulatory" evidence="8">
    <location>
        <begin position="4"/>
        <end position="121"/>
    </location>
</feature>
<comment type="function">
    <text evidence="4">Involved in chemotaxis. Part of a chemotaxis signal transduction system that modulates chemotaxis in response to various stimuli. Catalyzes the demethylation of specific methylglutamate residues introduced into the chemoreceptors (methyl-accepting chemotaxis proteins or MCP) by CheR. Also mediates the irreversible deamidation of specific glutamine residues to glutamic acid.</text>
</comment>
<dbReference type="STRING" id="349124.Hhal_0473"/>
<evidence type="ECO:0000256" key="3">
    <source>
        <dbReference type="ARBA" id="ARBA00048267"/>
    </source>
</evidence>
<dbReference type="InterPro" id="IPR035909">
    <property type="entry name" value="CheB_C"/>
</dbReference>
<dbReference type="SMART" id="SM00448">
    <property type="entry name" value="REC"/>
    <property type="match status" value="1"/>
</dbReference>
<feature type="modified residue" description="4-aspartylphosphate" evidence="4 6">
    <location>
        <position position="55"/>
    </location>
</feature>
<dbReference type="PROSITE" id="PS50110">
    <property type="entry name" value="RESPONSE_REGULATORY"/>
    <property type="match status" value="1"/>
</dbReference>
<proteinExistence type="inferred from homology"/>
<keyword evidence="4 6" id="KW-0597">Phosphoprotein</keyword>
<dbReference type="HAMAP" id="MF_00099">
    <property type="entry name" value="CheB_chemtxs"/>
    <property type="match status" value="1"/>
</dbReference>
<comment type="PTM">
    <text evidence="4">Phosphorylated by CheA. Phosphorylation of the N-terminal regulatory domain activates the methylesterase activity.</text>
</comment>
<dbReference type="AlphaFoldDB" id="A1WU99"/>
<dbReference type="SUPFAM" id="SSF52738">
    <property type="entry name" value="Methylesterase CheB, C-terminal domain"/>
    <property type="match status" value="1"/>
</dbReference>
<dbReference type="SUPFAM" id="SSF52172">
    <property type="entry name" value="CheY-like"/>
    <property type="match status" value="1"/>
</dbReference>